<dbReference type="Gene3D" id="3.90.1150.10">
    <property type="entry name" value="Aspartate Aminotransferase, domain 1"/>
    <property type="match status" value="1"/>
</dbReference>
<proteinExistence type="inferred from homology"/>
<comment type="pathway">
    <text evidence="4">Sphingolipid metabolism.</text>
</comment>
<evidence type="ECO:0000256" key="6">
    <source>
        <dbReference type="ARBA" id="ARBA00022824"/>
    </source>
</evidence>
<evidence type="ECO:0000256" key="2">
    <source>
        <dbReference type="ARBA" id="ARBA00004389"/>
    </source>
</evidence>
<dbReference type="InterPro" id="IPR050477">
    <property type="entry name" value="GrpII_AminoAcid_Decarb"/>
</dbReference>
<evidence type="ECO:0000256" key="7">
    <source>
        <dbReference type="ARBA" id="ARBA00022898"/>
    </source>
</evidence>
<dbReference type="GO" id="GO:0030170">
    <property type="term" value="F:pyridoxal phosphate binding"/>
    <property type="evidence" value="ECO:0007669"/>
    <property type="project" value="InterPro"/>
</dbReference>
<organism evidence="18">
    <name type="scientific">Diabrotica virgifera virgifera</name>
    <name type="common">western corn rootworm</name>
    <dbReference type="NCBI Taxonomy" id="50390"/>
    <lineage>
        <taxon>Eukaryota</taxon>
        <taxon>Metazoa</taxon>
        <taxon>Ecdysozoa</taxon>
        <taxon>Arthropoda</taxon>
        <taxon>Hexapoda</taxon>
        <taxon>Insecta</taxon>
        <taxon>Pterygota</taxon>
        <taxon>Neoptera</taxon>
        <taxon>Endopterygota</taxon>
        <taxon>Coleoptera</taxon>
        <taxon>Polyphaga</taxon>
        <taxon>Cucujiformia</taxon>
        <taxon>Chrysomeloidea</taxon>
        <taxon>Chrysomelidae</taxon>
        <taxon>Galerucinae</taxon>
        <taxon>Diabroticina</taxon>
        <taxon>Diabroticites</taxon>
        <taxon>Diabrotica</taxon>
    </lineage>
</organism>
<evidence type="ECO:0000256" key="10">
    <source>
        <dbReference type="ARBA" id="ARBA00023098"/>
    </source>
</evidence>
<dbReference type="Gene3D" id="6.10.140.2150">
    <property type="match status" value="1"/>
</dbReference>
<dbReference type="KEGG" id="dvv:114326914"/>
<gene>
    <name evidence="18" type="primary">LOC114326914</name>
</gene>
<dbReference type="PANTHER" id="PTHR42735">
    <property type="match status" value="1"/>
</dbReference>
<protein>
    <recommendedName>
        <fullName evidence="14">sphinganine-1-phosphate aldolase</fullName>
        <ecNumber evidence="14">4.1.2.27</ecNumber>
    </recommendedName>
    <alternativeName>
        <fullName evidence="15">Sphingosine-1-phosphate aldolase</fullName>
    </alternativeName>
</protein>
<keyword evidence="11" id="KW-0472">Membrane</keyword>
<dbReference type="EC" id="4.1.2.27" evidence="14"/>
<keyword evidence="6" id="KW-0256">Endoplasmic reticulum</keyword>
<keyword evidence="5" id="KW-0812">Transmembrane</keyword>
<dbReference type="InterPro" id="IPR015422">
    <property type="entry name" value="PyrdxlP-dep_Trfase_small"/>
</dbReference>
<dbReference type="InterPro" id="IPR015421">
    <property type="entry name" value="PyrdxlP-dep_Trfase_major"/>
</dbReference>
<comment type="cofactor">
    <cofactor evidence="1 16 17">
        <name>pyridoxal 5'-phosphate</name>
        <dbReference type="ChEBI" id="CHEBI:597326"/>
    </cofactor>
</comment>
<dbReference type="Gene3D" id="3.40.640.10">
    <property type="entry name" value="Type I PLP-dependent aspartate aminotransferase-like (Major domain)"/>
    <property type="match status" value="1"/>
</dbReference>
<evidence type="ECO:0000256" key="3">
    <source>
        <dbReference type="ARBA" id="ARBA00004760"/>
    </source>
</evidence>
<keyword evidence="10" id="KW-0443">Lipid metabolism</keyword>
<comment type="subcellular location">
    <subcellularLocation>
        <location evidence="2">Endoplasmic reticulum membrane</location>
        <topology evidence="2">Single-pass membrane protein</topology>
    </subcellularLocation>
</comment>
<dbReference type="GO" id="GO:0030149">
    <property type="term" value="P:sphingolipid catabolic process"/>
    <property type="evidence" value="ECO:0007669"/>
    <property type="project" value="TreeGrafter"/>
</dbReference>
<evidence type="ECO:0000256" key="1">
    <source>
        <dbReference type="ARBA" id="ARBA00001933"/>
    </source>
</evidence>
<evidence type="ECO:0000256" key="8">
    <source>
        <dbReference type="ARBA" id="ARBA00022919"/>
    </source>
</evidence>
<evidence type="ECO:0000256" key="13">
    <source>
        <dbReference type="ARBA" id="ARBA00038302"/>
    </source>
</evidence>
<evidence type="ECO:0000256" key="14">
    <source>
        <dbReference type="ARBA" id="ARBA00038965"/>
    </source>
</evidence>
<keyword evidence="12 17" id="KW-0456">Lyase</keyword>
<evidence type="ECO:0000256" key="9">
    <source>
        <dbReference type="ARBA" id="ARBA00022989"/>
    </source>
</evidence>
<evidence type="ECO:0000256" key="4">
    <source>
        <dbReference type="ARBA" id="ARBA00004991"/>
    </source>
</evidence>
<dbReference type="GO" id="GO:0005789">
    <property type="term" value="C:endoplasmic reticulum membrane"/>
    <property type="evidence" value="ECO:0007669"/>
    <property type="project" value="UniProtKB-SubCell"/>
</dbReference>
<dbReference type="FunFam" id="3.40.640.10:FF:000020">
    <property type="entry name" value="sphingosine-1-phosphate lyase 1"/>
    <property type="match status" value="1"/>
</dbReference>
<keyword evidence="9" id="KW-1133">Transmembrane helix</keyword>
<dbReference type="InParanoid" id="A0A6P7FCP7"/>
<evidence type="ECO:0000256" key="15">
    <source>
        <dbReference type="ARBA" id="ARBA00042568"/>
    </source>
</evidence>
<evidence type="ECO:0000256" key="17">
    <source>
        <dbReference type="RuleBase" id="RU000382"/>
    </source>
</evidence>
<dbReference type="RefSeq" id="XP_028131175.1">
    <property type="nucleotide sequence ID" value="XM_028275374.1"/>
</dbReference>
<accession>A0A6P7FCP7</accession>
<reference evidence="18" key="1">
    <citation type="submission" date="2025-08" db="UniProtKB">
        <authorList>
            <consortium name="RefSeq"/>
        </authorList>
    </citation>
    <scope>IDENTIFICATION</scope>
    <source>
        <tissue evidence="18">Whole insect</tissue>
    </source>
</reference>
<dbReference type="InterPro" id="IPR002129">
    <property type="entry name" value="PyrdxlP-dep_de-COase"/>
</dbReference>
<evidence type="ECO:0000256" key="16">
    <source>
        <dbReference type="PIRSR" id="PIRSR602129-50"/>
    </source>
</evidence>
<evidence type="ECO:0000256" key="5">
    <source>
        <dbReference type="ARBA" id="ARBA00022692"/>
    </source>
</evidence>
<evidence type="ECO:0000256" key="12">
    <source>
        <dbReference type="ARBA" id="ARBA00023239"/>
    </source>
</evidence>
<dbReference type="FunFam" id="6.10.140.2150:FF:000001">
    <property type="entry name" value="Sphingosine-1-phosphate lyase 1"/>
    <property type="match status" value="1"/>
</dbReference>
<dbReference type="FunCoup" id="A0A6P7FCP7">
    <property type="interactions" value="1262"/>
</dbReference>
<dbReference type="GO" id="GO:0008117">
    <property type="term" value="F:sphinganine-1-phosphate aldolase activity"/>
    <property type="evidence" value="ECO:0007669"/>
    <property type="project" value="UniProtKB-EC"/>
</dbReference>
<feature type="modified residue" description="N6-(pyridoxal phosphate)lysine" evidence="16">
    <location>
        <position position="340"/>
    </location>
</feature>
<dbReference type="InterPro" id="IPR015424">
    <property type="entry name" value="PyrdxlP-dep_Trfase"/>
</dbReference>
<comment type="similarity">
    <text evidence="13">Belongs to the group II decarboxylase family. Sphingosine-1-phosphate lyase subfamily.</text>
</comment>
<dbReference type="SUPFAM" id="SSF53383">
    <property type="entry name" value="PLP-dependent transferases"/>
    <property type="match status" value="1"/>
</dbReference>
<evidence type="ECO:0000256" key="11">
    <source>
        <dbReference type="ARBA" id="ARBA00023136"/>
    </source>
</evidence>
<dbReference type="GO" id="GO:0019752">
    <property type="term" value="P:carboxylic acid metabolic process"/>
    <property type="evidence" value="ECO:0007669"/>
    <property type="project" value="InterPro"/>
</dbReference>
<sequence>MDYLSVPINALKGTLNNHFQGKEAWQIVTSTTTTVLLSVWFYGFLFQDESLTERTKKTVFRLARRIPAIRRKIETELDTIAKSFEDDIKKSTSTVTYITELPQKGLTNDELIQCLDQNLSLGEYNWKGGKVSGAVYFYNQDLINLISGIYGKTAYTNPLHPDLFPGVCKMEAEVIRIASNLFHGDENVVGSMTSGGTESILMACKAYRDYAREVKGIKKPEIVVPTTVHSAFDKAAQYLKLKVRSIPVDPQTYQVNITKFRRAINSNTILLVGSAPNFPYGTMDNITAISELGLKYGIPVHVDSCLGGFLSCFMEEAGYPIPLCDFRLPGVTSISADTHKYGYTPKGSSVVMYRNKEYRHYQYTVTTDWPGGVYGSPSVSGSRPGGNIAVCWAAMLNFGKEQYIQATRDVIHTSRYIEKGLRRMKGIFIFGTPVTSVVAIGSNDFEIYRLSAALKECGWSLNTLQFPSGIHLCVTRQHTQPGVADKFLEDVRTSLDEILKDPSLPVTGKMALYGTAQELPDRSIVGDFTRLFLDSMLYVPLPKKDKVEGNIKA</sequence>
<dbReference type="OrthoDB" id="10254570at2759"/>
<comment type="pathway">
    <text evidence="3">Lipid metabolism; sphingolipid metabolism.</text>
</comment>
<name>A0A6P7FCP7_DIAVI</name>
<evidence type="ECO:0000313" key="18">
    <source>
        <dbReference type="RefSeq" id="XP_028131175.1"/>
    </source>
</evidence>
<keyword evidence="8" id="KW-0746">Sphingolipid metabolism</keyword>
<dbReference type="AlphaFoldDB" id="A0A6P7FCP7"/>
<dbReference type="Pfam" id="PF00282">
    <property type="entry name" value="Pyridoxal_deC"/>
    <property type="match status" value="1"/>
</dbReference>
<keyword evidence="7 16" id="KW-0663">Pyridoxal phosphate</keyword>
<dbReference type="PANTHER" id="PTHR42735:SF6">
    <property type="entry name" value="SPHINGOSINE-1-PHOSPHATE LYASE 1"/>
    <property type="match status" value="1"/>
</dbReference>